<dbReference type="GO" id="GO:0005739">
    <property type="term" value="C:mitochondrion"/>
    <property type="evidence" value="ECO:0007669"/>
    <property type="project" value="TreeGrafter"/>
</dbReference>
<comment type="similarity">
    <text evidence="1">Belongs to the MTFP1 family.</text>
</comment>
<dbReference type="SUPFAM" id="SSF50978">
    <property type="entry name" value="WD40 repeat-like"/>
    <property type="match status" value="1"/>
</dbReference>
<evidence type="ECO:0000313" key="6">
    <source>
        <dbReference type="EMBL" id="KAF4689165.1"/>
    </source>
</evidence>
<dbReference type="SMART" id="SM00320">
    <property type="entry name" value="WD40"/>
    <property type="match status" value="5"/>
</dbReference>
<feature type="coiled-coil region" evidence="4">
    <location>
        <begin position="918"/>
        <end position="976"/>
    </location>
</feature>
<gene>
    <name evidence="6" type="primary">WDR44_1</name>
    <name evidence="6" type="ORF">FOZ60_002037</name>
</gene>
<dbReference type="Proteomes" id="UP000541610">
    <property type="component" value="Unassembled WGS sequence"/>
</dbReference>
<organism evidence="6 7">
    <name type="scientific">Perkinsus olseni</name>
    <name type="common">Perkinsus atlanticus</name>
    <dbReference type="NCBI Taxonomy" id="32597"/>
    <lineage>
        <taxon>Eukaryota</taxon>
        <taxon>Sar</taxon>
        <taxon>Alveolata</taxon>
        <taxon>Perkinsozoa</taxon>
        <taxon>Perkinsea</taxon>
        <taxon>Perkinsida</taxon>
        <taxon>Perkinsidae</taxon>
        <taxon>Perkinsus</taxon>
    </lineage>
</organism>
<dbReference type="EMBL" id="JABANP010000132">
    <property type="protein sequence ID" value="KAF4689165.1"/>
    <property type="molecule type" value="Genomic_DNA"/>
</dbReference>
<evidence type="ECO:0000313" key="7">
    <source>
        <dbReference type="Proteomes" id="UP000541610"/>
    </source>
</evidence>
<dbReference type="InterPro" id="IPR036322">
    <property type="entry name" value="WD40_repeat_dom_sf"/>
</dbReference>
<dbReference type="GO" id="GO:0000266">
    <property type="term" value="P:mitochondrial fission"/>
    <property type="evidence" value="ECO:0007669"/>
    <property type="project" value="TreeGrafter"/>
</dbReference>
<dbReference type="InterPro" id="IPR001680">
    <property type="entry name" value="WD40_rpt"/>
</dbReference>
<dbReference type="InterPro" id="IPR015943">
    <property type="entry name" value="WD40/YVTN_repeat-like_dom_sf"/>
</dbReference>
<evidence type="ECO:0000256" key="2">
    <source>
        <dbReference type="ARBA" id="ARBA00017835"/>
    </source>
</evidence>
<feature type="region of interest" description="Disordered" evidence="5">
    <location>
        <begin position="116"/>
        <end position="212"/>
    </location>
</feature>
<evidence type="ECO:0000256" key="5">
    <source>
        <dbReference type="SAM" id="MobiDB-lite"/>
    </source>
</evidence>
<evidence type="ECO:0000256" key="1">
    <source>
        <dbReference type="ARBA" id="ARBA00009224"/>
    </source>
</evidence>
<feature type="compositionally biased region" description="Polar residues" evidence="5">
    <location>
        <begin position="178"/>
        <end position="191"/>
    </location>
</feature>
<dbReference type="OrthoDB" id="342119at2759"/>
<evidence type="ECO:0000256" key="4">
    <source>
        <dbReference type="SAM" id="Coils"/>
    </source>
</evidence>
<dbReference type="Gene3D" id="2.130.10.10">
    <property type="entry name" value="YVTN repeat-like/Quinoprotein amine dehydrogenase"/>
    <property type="match status" value="1"/>
</dbReference>
<name>A0A7J6NZ78_PEROL</name>
<dbReference type="Pfam" id="PF10558">
    <property type="entry name" value="MTP18"/>
    <property type="match status" value="1"/>
</dbReference>
<protein>
    <recommendedName>
        <fullName evidence="2">Mitochondrial fission process protein 1</fullName>
    </recommendedName>
    <alternativeName>
        <fullName evidence="3">Mitochondrial 18 kDa protein</fullName>
    </alternativeName>
</protein>
<dbReference type="PANTHER" id="PTHR11001">
    <property type="entry name" value="MITOCHONDRIAL FISSION PROCESS PROTEIN 1"/>
    <property type="match status" value="1"/>
</dbReference>
<proteinExistence type="inferred from homology"/>
<feature type="region of interest" description="Disordered" evidence="5">
    <location>
        <begin position="1"/>
        <end position="47"/>
    </location>
</feature>
<dbReference type="Pfam" id="PF00400">
    <property type="entry name" value="WD40"/>
    <property type="match status" value="2"/>
</dbReference>
<accession>A0A7J6NZ78</accession>
<feature type="region of interest" description="Disordered" evidence="5">
    <location>
        <begin position="584"/>
        <end position="618"/>
    </location>
</feature>
<feature type="compositionally biased region" description="Basic and acidic residues" evidence="5">
    <location>
        <begin position="22"/>
        <end position="43"/>
    </location>
</feature>
<sequence length="1313" mass="142704">MLSAQPSSQYSECSRTAQQRALDPRRIPRAADKHERNLRERSRGRPAGFKLITPANLEDLAGIRYRLKESVRKLDTKFSVPWEDVRGADQQQLHHIQAATSVEMLKAALAADESQAALLPSPEGSQAVTPLEPASPSPPSPGSESIHNPLDLVPALGRHGGSGDGLPANTVIFDDSADTTPEPSILSTGSATEALPGVDDQGDDTVSRSGSVSSFTARGKSITGLHVRHRLKSIFNRDRRDSAGNELTASGQASIPVVPLLTSVPFSRTSCVLQLSEMSLPIDCVVSQLAVCETSGDVAAGCTSGEIYLWTREYGSVYTKNAETVLKGHVDSITCLHWAAQGELISCSLDASTSIWLPRESKNPIHTLHHFAHSSSSHNQGALIPTYASTAAGSKGSTNRLLMIACADGTIEIYSMGEDATAAPYLRHRVKIDQMATCVALSPDGSQIAVGSAVGTVSLFLMKSLRGEGVLDCRNRAGKLRNGRKVTSIQWDSTGRRLLVCCGDSRVRIVHLRDLSKRTKFKSPLYYSNQSMMLMAVWSAGPAKRVLSVGETGWFCGWNVDYAAKDTNQTPLVCHLLDGIGRRQSERAGSITPPESPSLQPLHPSQPLASPRHASNSQSGPVSCTASFVCPVKQSLSGHPLVDTVFGRVGRSAESVRVTLFFEDARSSMSTTATTTTTTAPPQREAADTIAPSAGIDTYDYHTKGQGDVLRDTQLRYLAFAQRILRVVTPSAKQVRYLAFTSDVGEAFRPVVPRWLVNASYATTVGYIFGDIGYSTWLEYKRTKDLADHKIRVWTAAAKATTFQMVASLALPFAIIHSTVHYSGVMLRRMAVKNARLLQMGPTMIGLAIVPFLPIVCDKPIEHGVDLIFEKWGPKIASEESARAKEKADMSWNPVPGGTLSQQASAATGGGVPSAAEVAVLRGKILSMEQEMQSLRAQRDSVRTIEVENERLKNQISALQKAASKERADALELQRKAMATGTSVKASRTVSEASVRQPLPQPVSERKMRFIERAAIALEDCKKKNFGEGVHPAVKTEHLQRLLHSLQRGEAPAEIDAKCRAEILGLGSNGRQFLEVLALLVPVDSELLDGLPLAAMAGTLGYQSETMERVAAKLIADGDGRSFFEPLRSGDEADRPSAPGGGTRPNIACRVGILAFQLSLQEMEFRTLSRLPGSVIHHEYQVTASLRNSIFRTAIHLLSSLAAVCLQKRASYTKREIPAECEADCQGTSGTRCNCLASYFGKYRWVIISLLSALRLIARDPLGHCEPIKDFTMMIRCELMKELKFIKEWLRSNGEYELDTNLTLGYDDDKKIR</sequence>
<keyword evidence="4" id="KW-0175">Coiled coil</keyword>
<comment type="caution">
    <text evidence="6">The sequence shown here is derived from an EMBL/GenBank/DDBJ whole genome shotgun (WGS) entry which is preliminary data.</text>
</comment>
<dbReference type="PANTHER" id="PTHR11001:SF2">
    <property type="entry name" value="MITOCHONDRIAL FISSION PROCESS PROTEIN 1"/>
    <property type="match status" value="1"/>
</dbReference>
<evidence type="ECO:0000256" key="3">
    <source>
        <dbReference type="ARBA" id="ARBA00029631"/>
    </source>
</evidence>
<reference evidence="6 7" key="1">
    <citation type="submission" date="2020-04" db="EMBL/GenBank/DDBJ databases">
        <title>Perkinsus olseni comparative genomics.</title>
        <authorList>
            <person name="Bogema D.R."/>
        </authorList>
    </citation>
    <scope>NUCLEOTIDE SEQUENCE [LARGE SCALE GENOMIC DNA]</scope>
    <source>
        <strain evidence="6">00978-12</strain>
    </source>
</reference>
<feature type="compositionally biased region" description="Low complexity" evidence="5">
    <location>
        <begin position="597"/>
        <end position="611"/>
    </location>
</feature>
<dbReference type="InterPro" id="IPR019560">
    <property type="entry name" value="Mitochondrial_18_kDa_protein"/>
</dbReference>
<feature type="compositionally biased region" description="Polar residues" evidence="5">
    <location>
        <begin position="1"/>
        <end position="19"/>
    </location>
</feature>